<name>A0A1H6E8K0_9PSEU</name>
<keyword evidence="2" id="KW-1133">Transmembrane helix</keyword>
<feature type="transmembrane region" description="Helical" evidence="2">
    <location>
        <begin position="12"/>
        <end position="30"/>
    </location>
</feature>
<dbReference type="Proteomes" id="UP000199690">
    <property type="component" value="Unassembled WGS sequence"/>
</dbReference>
<feature type="region of interest" description="Disordered" evidence="1">
    <location>
        <begin position="34"/>
        <end position="57"/>
    </location>
</feature>
<keyword evidence="5" id="KW-1185">Reference proteome</keyword>
<dbReference type="EMBL" id="FNVB01000009">
    <property type="protein sequence ID" value="SEG93185.1"/>
    <property type="molecule type" value="Genomic_DNA"/>
</dbReference>
<keyword evidence="2" id="KW-0812">Transmembrane</keyword>
<proteinExistence type="predicted"/>
<accession>A0A1I1S9Z5</accession>
<evidence type="ECO:0000313" key="6">
    <source>
        <dbReference type="Proteomes" id="UP000236729"/>
    </source>
</evidence>
<organism evidence="3 6">
    <name type="scientific">Saccharopolyspora kobensis</name>
    <dbReference type="NCBI Taxonomy" id="146035"/>
    <lineage>
        <taxon>Bacteria</taxon>
        <taxon>Bacillati</taxon>
        <taxon>Actinomycetota</taxon>
        <taxon>Actinomycetes</taxon>
        <taxon>Pseudonocardiales</taxon>
        <taxon>Pseudonocardiaceae</taxon>
        <taxon>Saccharopolyspora</taxon>
    </lineage>
</organism>
<keyword evidence="2" id="KW-0472">Membrane</keyword>
<reference evidence="3" key="2">
    <citation type="submission" date="2016-10" db="EMBL/GenBank/DDBJ databases">
        <authorList>
            <person name="de Groot N.N."/>
        </authorList>
    </citation>
    <scope>NUCLEOTIDE SEQUENCE [LARGE SCALE GENOMIC DNA]</scope>
    <source>
        <strain evidence="3">ATCC 20501</strain>
    </source>
</reference>
<accession>A0A1H6E8K0</accession>
<dbReference type="RefSeq" id="WP_177247563.1">
    <property type="nucleotide sequence ID" value="NZ_FNVB01000009.1"/>
</dbReference>
<dbReference type="AlphaFoldDB" id="A0A1H6E8K0"/>
<evidence type="ECO:0000313" key="5">
    <source>
        <dbReference type="Proteomes" id="UP000199690"/>
    </source>
</evidence>
<dbReference type="EMBL" id="FOME01000004">
    <property type="protein sequence ID" value="SFD43321.1"/>
    <property type="molecule type" value="Genomic_DNA"/>
</dbReference>
<evidence type="ECO:0000256" key="1">
    <source>
        <dbReference type="SAM" id="MobiDB-lite"/>
    </source>
</evidence>
<feature type="compositionally biased region" description="Gly residues" evidence="1">
    <location>
        <begin position="36"/>
        <end position="57"/>
    </location>
</feature>
<sequence>MTIEIGADVLGLLPILTTGGLMVALVVYSVRRAKRGGGNGVGGHGGGGNDGDGGGGE</sequence>
<evidence type="ECO:0000256" key="2">
    <source>
        <dbReference type="SAM" id="Phobius"/>
    </source>
</evidence>
<reference evidence="5 6" key="1">
    <citation type="submission" date="2016-10" db="EMBL/GenBank/DDBJ databases">
        <authorList>
            <person name="Varghese N."/>
            <person name="Submissions S."/>
        </authorList>
    </citation>
    <scope>NUCLEOTIDE SEQUENCE [LARGE SCALE GENOMIC DNA]</scope>
    <source>
        <strain evidence="6">ATCC 20501</strain>
        <strain evidence="4 5">CGMCC 4.3529</strain>
    </source>
</reference>
<dbReference type="Proteomes" id="UP000236729">
    <property type="component" value="Unassembled WGS sequence"/>
</dbReference>
<protein>
    <submittedName>
        <fullName evidence="3">Uncharacterized protein</fullName>
    </submittedName>
</protein>
<evidence type="ECO:0000313" key="4">
    <source>
        <dbReference type="EMBL" id="SFD43321.1"/>
    </source>
</evidence>
<gene>
    <name evidence="3" type="ORF">SAMN02982929_05757</name>
    <name evidence="4" type="ORF">SAMN05216506_104286</name>
</gene>
<evidence type="ECO:0000313" key="3">
    <source>
        <dbReference type="EMBL" id="SEG93185.1"/>
    </source>
</evidence>